<dbReference type="Pfam" id="PF00004">
    <property type="entry name" value="AAA"/>
    <property type="match status" value="1"/>
</dbReference>
<dbReference type="InterPro" id="IPR004815">
    <property type="entry name" value="Lon_bac/euk-typ"/>
</dbReference>
<protein>
    <recommendedName>
        <fullName evidence="12 14">Lon protease</fullName>
        <ecNumber evidence="11 14">3.4.21.53</ecNumber>
    </recommendedName>
    <alternativeName>
        <fullName evidence="13 14">ATP-dependent protease La</fullName>
    </alternativeName>
</protein>
<comment type="similarity">
    <text evidence="14 15 18 19">Belongs to the peptidase S16 family.</text>
</comment>
<evidence type="ECO:0000256" key="14">
    <source>
        <dbReference type="HAMAP-Rule" id="MF_01973"/>
    </source>
</evidence>
<keyword evidence="5 14" id="KW-0378">Hydrolase</keyword>
<dbReference type="PROSITE" id="PS51787">
    <property type="entry name" value="LON_N"/>
    <property type="match status" value="1"/>
</dbReference>
<dbReference type="SMART" id="SM00382">
    <property type="entry name" value="AAA"/>
    <property type="match status" value="1"/>
</dbReference>
<evidence type="ECO:0000256" key="18">
    <source>
        <dbReference type="PROSITE-ProRule" id="PRU01122"/>
    </source>
</evidence>
<dbReference type="InterPro" id="IPR003959">
    <property type="entry name" value="ATPase_AAA_core"/>
</dbReference>
<dbReference type="InterPro" id="IPR054594">
    <property type="entry name" value="Lon_lid"/>
</dbReference>
<evidence type="ECO:0000256" key="10">
    <source>
        <dbReference type="ARBA" id="ARBA00053875"/>
    </source>
</evidence>
<dbReference type="InterPro" id="IPR027417">
    <property type="entry name" value="P-loop_NTPase"/>
</dbReference>
<dbReference type="SUPFAM" id="SSF88697">
    <property type="entry name" value="PUA domain-like"/>
    <property type="match status" value="1"/>
</dbReference>
<keyword evidence="6 14" id="KW-0720">Serine protease</keyword>
<feature type="active site" evidence="14 16">
    <location>
        <position position="681"/>
    </location>
</feature>
<dbReference type="GO" id="GO:0043565">
    <property type="term" value="F:sequence-specific DNA binding"/>
    <property type="evidence" value="ECO:0007669"/>
    <property type="project" value="UniProtKB-UniRule"/>
</dbReference>
<evidence type="ECO:0000313" key="22">
    <source>
        <dbReference type="EMBL" id="SHK84458.1"/>
    </source>
</evidence>
<evidence type="ECO:0000256" key="1">
    <source>
        <dbReference type="ARBA" id="ARBA00004496"/>
    </source>
</evidence>
<comment type="subunit">
    <text evidence="14 15">Homohexamer. Organized in a ring with a central cavity.</text>
</comment>
<evidence type="ECO:0000256" key="8">
    <source>
        <dbReference type="ARBA" id="ARBA00023016"/>
    </source>
</evidence>
<dbReference type="InterPro" id="IPR008269">
    <property type="entry name" value="Lon_proteolytic"/>
</dbReference>
<dbReference type="HAMAP" id="MF_01973">
    <property type="entry name" value="lon_bact"/>
    <property type="match status" value="1"/>
</dbReference>
<comment type="catalytic activity">
    <reaction evidence="9 14 15 18">
        <text>Hydrolysis of proteins in presence of ATP.</text>
        <dbReference type="EC" id="3.4.21.53"/>
    </reaction>
</comment>
<evidence type="ECO:0000256" key="15">
    <source>
        <dbReference type="PIRNR" id="PIRNR001174"/>
    </source>
</evidence>
<dbReference type="InterPro" id="IPR015947">
    <property type="entry name" value="PUA-like_sf"/>
</dbReference>
<keyword evidence="3 14" id="KW-0645">Protease</keyword>
<dbReference type="GO" id="GO:0004252">
    <property type="term" value="F:serine-type endopeptidase activity"/>
    <property type="evidence" value="ECO:0007669"/>
    <property type="project" value="UniProtKB-UniRule"/>
</dbReference>
<dbReference type="GO" id="GO:0034605">
    <property type="term" value="P:cellular response to heat"/>
    <property type="evidence" value="ECO:0007669"/>
    <property type="project" value="UniProtKB-UniRule"/>
</dbReference>
<dbReference type="Gene3D" id="2.30.130.40">
    <property type="entry name" value="LON domain-like"/>
    <property type="match status" value="1"/>
</dbReference>
<dbReference type="RefSeq" id="WP_072852195.1">
    <property type="nucleotide sequence ID" value="NZ_FRAH01000049.1"/>
</dbReference>
<dbReference type="InterPro" id="IPR020568">
    <property type="entry name" value="Ribosomal_Su5_D2-typ_SF"/>
</dbReference>
<evidence type="ECO:0000256" key="3">
    <source>
        <dbReference type="ARBA" id="ARBA00022670"/>
    </source>
</evidence>
<evidence type="ECO:0000256" key="6">
    <source>
        <dbReference type="ARBA" id="ARBA00022825"/>
    </source>
</evidence>
<dbReference type="GO" id="GO:0006515">
    <property type="term" value="P:protein quality control for misfolded or incompletely synthesized proteins"/>
    <property type="evidence" value="ECO:0007669"/>
    <property type="project" value="UniProtKB-UniRule"/>
</dbReference>
<dbReference type="EMBL" id="FRAH01000049">
    <property type="protein sequence ID" value="SHK84458.1"/>
    <property type="molecule type" value="Genomic_DNA"/>
</dbReference>
<keyword evidence="23" id="KW-1185">Reference proteome</keyword>
<dbReference type="Gene3D" id="1.20.58.1480">
    <property type="match status" value="1"/>
</dbReference>
<dbReference type="Gene3D" id="1.10.8.60">
    <property type="match status" value="1"/>
</dbReference>
<dbReference type="CDD" id="cd19500">
    <property type="entry name" value="RecA-like_Lon"/>
    <property type="match status" value="1"/>
</dbReference>
<dbReference type="PANTHER" id="PTHR10046">
    <property type="entry name" value="ATP DEPENDENT LON PROTEASE FAMILY MEMBER"/>
    <property type="match status" value="1"/>
</dbReference>
<evidence type="ECO:0000256" key="7">
    <source>
        <dbReference type="ARBA" id="ARBA00022840"/>
    </source>
</evidence>
<proteinExistence type="evidence at transcript level"/>
<dbReference type="Gene3D" id="1.20.5.5270">
    <property type="match status" value="1"/>
</dbReference>
<dbReference type="InterPro" id="IPR027543">
    <property type="entry name" value="Lon_bac"/>
</dbReference>
<evidence type="ECO:0000256" key="12">
    <source>
        <dbReference type="ARBA" id="ARBA00071934"/>
    </source>
</evidence>
<keyword evidence="4 14" id="KW-0547">Nucleotide-binding</keyword>
<comment type="subcellular location">
    <subcellularLocation>
        <location evidence="1 14 15">Cytoplasm</location>
    </subcellularLocation>
</comment>
<dbReference type="Proteomes" id="UP000183975">
    <property type="component" value="Unassembled WGS sequence"/>
</dbReference>
<evidence type="ECO:0000256" key="13">
    <source>
        <dbReference type="ARBA" id="ARBA00082722"/>
    </source>
</evidence>
<dbReference type="InterPro" id="IPR014721">
    <property type="entry name" value="Ribsml_uS5_D2-typ_fold_subgr"/>
</dbReference>
<reference evidence="22 23" key="1">
    <citation type="submission" date="2016-11" db="EMBL/GenBank/DDBJ databases">
        <authorList>
            <person name="Jaros S."/>
            <person name="Januszkiewicz K."/>
            <person name="Wedrychowicz H."/>
        </authorList>
    </citation>
    <scope>NUCLEOTIDE SEQUENCE [LARGE SCALE GENOMIC DNA]</scope>
    <source>
        <strain evidence="22 23">DSM 14214</strain>
    </source>
</reference>
<dbReference type="InterPro" id="IPR008268">
    <property type="entry name" value="Peptidase_S16_AS"/>
</dbReference>
<dbReference type="Pfam" id="PF05362">
    <property type="entry name" value="Lon_C"/>
    <property type="match status" value="1"/>
</dbReference>
<evidence type="ECO:0000256" key="2">
    <source>
        <dbReference type="ARBA" id="ARBA00022490"/>
    </source>
</evidence>
<evidence type="ECO:0000256" key="11">
    <source>
        <dbReference type="ARBA" id="ARBA00066743"/>
    </source>
</evidence>
<dbReference type="PIRSF" id="PIRSF001174">
    <property type="entry name" value="Lon_proteas"/>
    <property type="match status" value="1"/>
</dbReference>
<dbReference type="SMART" id="SM00464">
    <property type="entry name" value="LON"/>
    <property type="match status" value="1"/>
</dbReference>
<dbReference type="InterPro" id="IPR003593">
    <property type="entry name" value="AAA+_ATPase"/>
</dbReference>
<organism evidence="22 23">
    <name type="scientific">Anaerotignum lactatifermentans DSM 14214</name>
    <dbReference type="NCBI Taxonomy" id="1121323"/>
    <lineage>
        <taxon>Bacteria</taxon>
        <taxon>Bacillati</taxon>
        <taxon>Bacillota</taxon>
        <taxon>Clostridia</taxon>
        <taxon>Lachnospirales</taxon>
        <taxon>Anaerotignaceae</taxon>
        <taxon>Anaerotignum</taxon>
    </lineage>
</organism>
<sequence>MIETKERIQLPMMALRGLTVFPNMAISFPVGRQKSLDALEAADEGDKRIFLVAQRDPEDASPEQMGLYEFGTVATIKQILKLPGNMTHVIVEGVIRGRLATIQHKRKCEYAEITTIAQDFPELPEVHTAAEMRIAQDLYEEYAKFVPNTTAVDLLPNVLAAGKPGKLADVIAAGLEISFDRKQKILEILNPYDRLQAVMDIMRYEQQVLRVKREIEAKTKDAIDKNQREYFLREELKVIQEELGDKDGIGADAAEFRRRLEEKNPPEEVRKTVEKEIDRMMKIPVTSPESNVSRSYIDTLLNLPWNEMTEETFDLKQAAEILDEDHYGLEKVKERILEYLAVRKNAPEEKATILCLVGPPGVGKTSIARSVAKALNRKYVRMSLGGVKDEAEIRGHRRTYIGAMPGRIMNAMKQVGTINPLMLLDEVDKLGVSYNGDPAAALLEVLDGEQNFTFRDHYVEMPYDLSKVLFMCTANSLEPIPGPLRDRMEIIELGSYTATEKQHIAMEHLVKKQMKRHGLKGSQLKIRPEAVEMIIDGYTREAGVRQLERTIGQVCRKAVKAIISGEKKSMTVTAKNLEEILGKPRFTEDRIYEEPQVGIVRGLAWTAVGGTTLSVEVNIMPGDGKFRLTGNLGKVMKESAEAAISYIRSQSDRFKVEPDFYKKQDLHIHIPEGATPKDGPSAGVTMTTAMLSALTGAKVRNDVAMTGEVTIRGRVLSIGGLREKVLAAKKAGVKTVILPKQNEKDLQEISDEIKEGMEFVLAKEMDDVLKHALAKGESVWK</sequence>
<dbReference type="PRINTS" id="PR00830">
    <property type="entry name" value="ENDOLAPTASE"/>
</dbReference>
<dbReference type="SUPFAM" id="SSF52540">
    <property type="entry name" value="P-loop containing nucleoside triphosphate hydrolases"/>
    <property type="match status" value="1"/>
</dbReference>
<dbReference type="PROSITE" id="PS01046">
    <property type="entry name" value="LON_SER"/>
    <property type="match status" value="1"/>
</dbReference>
<evidence type="ECO:0000256" key="19">
    <source>
        <dbReference type="RuleBase" id="RU000591"/>
    </source>
</evidence>
<evidence type="ECO:0000256" key="5">
    <source>
        <dbReference type="ARBA" id="ARBA00022801"/>
    </source>
</evidence>
<dbReference type="Gene3D" id="3.40.50.300">
    <property type="entry name" value="P-loop containing nucleotide triphosphate hydrolases"/>
    <property type="match status" value="1"/>
</dbReference>
<feature type="active site" evidence="14 16">
    <location>
        <position position="724"/>
    </location>
</feature>
<dbReference type="NCBIfam" id="TIGR00763">
    <property type="entry name" value="lon"/>
    <property type="match status" value="1"/>
</dbReference>
<dbReference type="EC" id="3.4.21.53" evidence="11 14"/>
<feature type="binding site" evidence="14 17">
    <location>
        <begin position="358"/>
        <end position="365"/>
    </location>
    <ligand>
        <name>ATP</name>
        <dbReference type="ChEBI" id="CHEBI:30616"/>
    </ligand>
</feature>
<evidence type="ECO:0000256" key="9">
    <source>
        <dbReference type="ARBA" id="ARBA00050665"/>
    </source>
</evidence>
<dbReference type="GO" id="GO:0005524">
    <property type="term" value="F:ATP binding"/>
    <property type="evidence" value="ECO:0007669"/>
    <property type="project" value="UniProtKB-UniRule"/>
</dbReference>
<keyword evidence="2 14" id="KW-0963">Cytoplasm</keyword>
<dbReference type="Gene3D" id="3.30.230.10">
    <property type="match status" value="1"/>
</dbReference>
<dbReference type="InterPro" id="IPR027065">
    <property type="entry name" value="Lon_Prtase"/>
</dbReference>
<feature type="domain" description="Lon N-terminal" evidence="21">
    <location>
        <begin position="10"/>
        <end position="206"/>
    </location>
</feature>
<dbReference type="GO" id="GO:0016887">
    <property type="term" value="F:ATP hydrolysis activity"/>
    <property type="evidence" value="ECO:0007669"/>
    <property type="project" value="UniProtKB-UniRule"/>
</dbReference>
<evidence type="ECO:0000313" key="23">
    <source>
        <dbReference type="Proteomes" id="UP000183975"/>
    </source>
</evidence>
<comment type="induction">
    <text evidence="14">By heat shock.</text>
</comment>
<comment type="function">
    <text evidence="10 14">ATP-dependent serine protease that mediates the selective degradation of mutant and abnormal proteins as well as certain short-lived regulatory proteins. Required for cellular homeostasis and for survival from DNA damage and developmental changes induced by stress. Degrades polypeptides processively to yield small peptide fragments that are 5 to 10 amino acids long. Binds to DNA in a double-stranded, site-specific manner.</text>
</comment>
<dbReference type="AlphaFoldDB" id="A0A1M6VSN3"/>
<dbReference type="GO" id="GO:0005737">
    <property type="term" value="C:cytoplasm"/>
    <property type="evidence" value="ECO:0007669"/>
    <property type="project" value="UniProtKB-SubCell"/>
</dbReference>
<feature type="domain" description="Lon proteolytic" evidence="20">
    <location>
        <begin position="594"/>
        <end position="775"/>
    </location>
</feature>
<dbReference type="Pfam" id="PF22667">
    <property type="entry name" value="Lon_lid"/>
    <property type="match status" value="1"/>
</dbReference>
<keyword evidence="7 14" id="KW-0067">ATP-binding</keyword>
<keyword evidence="8 14" id="KW-0346">Stress response</keyword>
<evidence type="ECO:0000259" key="20">
    <source>
        <dbReference type="PROSITE" id="PS51786"/>
    </source>
</evidence>
<dbReference type="PROSITE" id="PS51786">
    <property type="entry name" value="LON_PROTEOLYTIC"/>
    <property type="match status" value="1"/>
</dbReference>
<gene>
    <name evidence="14" type="primary">lon</name>
    <name evidence="22" type="ORF">SAMN02745138_02442</name>
</gene>
<dbReference type="SUPFAM" id="SSF54211">
    <property type="entry name" value="Ribosomal protein S5 domain 2-like"/>
    <property type="match status" value="1"/>
</dbReference>
<dbReference type="Pfam" id="PF02190">
    <property type="entry name" value="LON_substr_bdg"/>
    <property type="match status" value="1"/>
</dbReference>
<dbReference type="InterPro" id="IPR046336">
    <property type="entry name" value="Lon_prtase_N_sf"/>
</dbReference>
<dbReference type="FunFam" id="3.40.50.300:FF:000021">
    <property type="entry name" value="Lon protease homolog"/>
    <property type="match status" value="1"/>
</dbReference>
<evidence type="ECO:0000259" key="21">
    <source>
        <dbReference type="PROSITE" id="PS51787"/>
    </source>
</evidence>
<name>A0A1M6VSN3_9FIRM</name>
<dbReference type="InterPro" id="IPR003111">
    <property type="entry name" value="Lon_prtase_N"/>
</dbReference>
<dbReference type="GO" id="GO:0004176">
    <property type="term" value="F:ATP-dependent peptidase activity"/>
    <property type="evidence" value="ECO:0007669"/>
    <property type="project" value="UniProtKB-UniRule"/>
</dbReference>
<evidence type="ECO:0000256" key="4">
    <source>
        <dbReference type="ARBA" id="ARBA00022741"/>
    </source>
</evidence>
<evidence type="ECO:0000256" key="17">
    <source>
        <dbReference type="PIRSR" id="PIRSR001174-2"/>
    </source>
</evidence>
<evidence type="ECO:0000256" key="16">
    <source>
        <dbReference type="PIRSR" id="PIRSR001174-1"/>
    </source>
</evidence>
<accession>A0A1M6VSN3</accession>